<evidence type="ECO:0000256" key="3">
    <source>
        <dbReference type="ARBA" id="ARBA00022989"/>
    </source>
</evidence>
<evidence type="ECO:0000256" key="6">
    <source>
        <dbReference type="SAM" id="Phobius"/>
    </source>
</evidence>
<evidence type="ECO:0000256" key="4">
    <source>
        <dbReference type="ARBA" id="ARBA00023136"/>
    </source>
</evidence>
<dbReference type="EMBL" id="CP032698">
    <property type="protein sequence ID" value="AYG79138.1"/>
    <property type="molecule type" value="Genomic_DNA"/>
</dbReference>
<dbReference type="RefSeq" id="WP_120720284.1">
    <property type="nucleotide sequence ID" value="NZ_CP032698.1"/>
</dbReference>
<dbReference type="Gene3D" id="1.20.1540.10">
    <property type="entry name" value="Rhomboid-like"/>
    <property type="match status" value="1"/>
</dbReference>
<keyword evidence="3 6" id="KW-1133">Transmembrane helix</keyword>
<accession>A0A387HEJ4</accession>
<feature type="transmembrane region" description="Helical" evidence="6">
    <location>
        <begin position="80"/>
        <end position="103"/>
    </location>
</feature>
<feature type="transmembrane region" description="Helical" evidence="6">
    <location>
        <begin position="115"/>
        <end position="134"/>
    </location>
</feature>
<reference evidence="7 8" key="1">
    <citation type="submission" date="2018-10" db="EMBL/GenBank/DDBJ databases">
        <title>Relationship between Morphology and Antimicrobial Activity in Streptomyces.</title>
        <authorList>
            <person name="Kang H.J."/>
            <person name="Kim S.B."/>
        </authorList>
    </citation>
    <scope>NUCLEOTIDE SEQUENCE [LARGE SCALE GENOMIC DNA]</scope>
    <source>
        <strain evidence="7 8">BH38</strain>
    </source>
</reference>
<proteinExistence type="predicted"/>
<evidence type="ECO:0000313" key="7">
    <source>
        <dbReference type="EMBL" id="AYG79138.1"/>
    </source>
</evidence>
<dbReference type="InterPro" id="IPR035952">
    <property type="entry name" value="Rhomboid-like_sf"/>
</dbReference>
<evidence type="ECO:0000256" key="1">
    <source>
        <dbReference type="ARBA" id="ARBA00004141"/>
    </source>
</evidence>
<evidence type="ECO:0000256" key="5">
    <source>
        <dbReference type="SAM" id="MobiDB-lite"/>
    </source>
</evidence>
<keyword evidence="4 6" id="KW-0472">Membrane</keyword>
<feature type="region of interest" description="Disordered" evidence="5">
    <location>
        <begin position="219"/>
        <end position="260"/>
    </location>
</feature>
<sequence>MTDHLLSPALYALMILLVMKVSDGLPRRTFSPRNPPKVAIGLWLLVAIPSLAQFAFPGIYDALHRDSDLIIDHGQWWRAYTSFMVQDGGVGGTAFNLFVLALIGFVAERVWGSRMMVALVPALLLVFSVDTLLVHGPPGGGNSGLTFRLATSIAGLALLTRPCRRHTLLTVAIVADGAALLLLGDGHGEPIITGIVAGLVAALVQRRWPRVWRPVAADPTAVRPHSPGPGATGVRPHSPGPGATGAPDEAPEPEGDLKGH</sequence>
<dbReference type="OrthoDB" id="3873419at2"/>
<keyword evidence="2 6" id="KW-0812">Transmembrane</keyword>
<name>A0A387HEJ4_9ACTN</name>
<protein>
    <recommendedName>
        <fullName evidence="9">Peptidase S54 rhomboid domain-containing protein</fullName>
    </recommendedName>
</protein>
<keyword evidence="8" id="KW-1185">Reference proteome</keyword>
<feature type="transmembrane region" description="Helical" evidence="6">
    <location>
        <begin position="6"/>
        <end position="26"/>
    </location>
</feature>
<evidence type="ECO:0000313" key="8">
    <source>
        <dbReference type="Proteomes" id="UP000271554"/>
    </source>
</evidence>
<evidence type="ECO:0000256" key="2">
    <source>
        <dbReference type="ARBA" id="ARBA00022692"/>
    </source>
</evidence>
<gene>
    <name evidence="7" type="ORF">DWB77_01248</name>
</gene>
<feature type="transmembrane region" description="Helical" evidence="6">
    <location>
        <begin position="38"/>
        <end position="60"/>
    </location>
</feature>
<dbReference type="SUPFAM" id="SSF144091">
    <property type="entry name" value="Rhomboid-like"/>
    <property type="match status" value="1"/>
</dbReference>
<dbReference type="Proteomes" id="UP000271554">
    <property type="component" value="Chromosome"/>
</dbReference>
<evidence type="ECO:0008006" key="9">
    <source>
        <dbReference type="Google" id="ProtNLM"/>
    </source>
</evidence>
<organism evidence="7 8">
    <name type="scientific">Streptomyces hundungensis</name>
    <dbReference type="NCBI Taxonomy" id="1077946"/>
    <lineage>
        <taxon>Bacteria</taxon>
        <taxon>Bacillati</taxon>
        <taxon>Actinomycetota</taxon>
        <taxon>Actinomycetes</taxon>
        <taxon>Kitasatosporales</taxon>
        <taxon>Streptomycetaceae</taxon>
        <taxon>Streptomyces</taxon>
    </lineage>
</organism>
<dbReference type="KEGG" id="shun:DWB77_01248"/>
<dbReference type="AlphaFoldDB" id="A0A387HEJ4"/>
<comment type="subcellular location">
    <subcellularLocation>
        <location evidence="1">Membrane</location>
        <topology evidence="1">Multi-pass membrane protein</topology>
    </subcellularLocation>
</comment>
<dbReference type="GO" id="GO:0016020">
    <property type="term" value="C:membrane"/>
    <property type="evidence" value="ECO:0007669"/>
    <property type="project" value="UniProtKB-SubCell"/>
</dbReference>